<dbReference type="SMART" id="SM00283">
    <property type="entry name" value="MA"/>
    <property type="match status" value="1"/>
</dbReference>
<evidence type="ECO:0000259" key="5">
    <source>
        <dbReference type="PROSITE" id="PS50111"/>
    </source>
</evidence>
<gene>
    <name evidence="6" type="ORF">E6W36_15575</name>
</gene>
<dbReference type="InterPro" id="IPR004089">
    <property type="entry name" value="MCPsignal_dom"/>
</dbReference>
<evidence type="ECO:0000256" key="4">
    <source>
        <dbReference type="SAM" id="Coils"/>
    </source>
</evidence>
<organism evidence="6 7">
    <name type="scientific">Hankyongella ginsenosidimutans</name>
    <dbReference type="NCBI Taxonomy" id="1763828"/>
    <lineage>
        <taxon>Bacteria</taxon>
        <taxon>Pseudomonadati</taxon>
        <taxon>Pseudomonadota</taxon>
        <taxon>Alphaproteobacteria</taxon>
        <taxon>Sphingomonadales</taxon>
        <taxon>Sphingomonadaceae</taxon>
        <taxon>Hankyongella</taxon>
    </lineage>
</organism>
<sequence>MRSVPSLAVCCCAGIAWPHRMTWKKAEAERQAAQQRLESTIAEVRAENQRLMDAAAAEQAIAQERERDTILRLVQELEESIGSAASSLSASAVQLNSAADAMALTSSYTRSEACEATNAAMGAEDGVASIAPTIGELMGATQEIAQQVTLAAEVASDAVNCAAVADRCVDGLVASAAKIGEIVTLIDAVASQTNLLALNATIEAARAGEAGKGFAVVASEVKALAGQTAGATRDISAQIDAIREATNQAVVSIRDIIGAVNKVSGASTMIAAAIEEQSAAMGEINRAVEQTVDGARQARTRIATVDNAALDTQSAATQVMTASQEVGTQAQALRVQLDAFVCGLKRAHAQRA</sequence>
<dbReference type="EMBL" id="CP039704">
    <property type="protein sequence ID" value="QCI80422.1"/>
    <property type="molecule type" value="Genomic_DNA"/>
</dbReference>
<dbReference type="SUPFAM" id="SSF58104">
    <property type="entry name" value="Methyl-accepting chemotaxis protein (MCP) signaling domain"/>
    <property type="match status" value="1"/>
</dbReference>
<dbReference type="Gene3D" id="1.10.287.950">
    <property type="entry name" value="Methyl-accepting chemotaxis protein"/>
    <property type="match status" value="1"/>
</dbReference>
<dbReference type="Pfam" id="PF00015">
    <property type="entry name" value="MCPsignal"/>
    <property type="match status" value="1"/>
</dbReference>
<dbReference type="GO" id="GO:0016020">
    <property type="term" value="C:membrane"/>
    <property type="evidence" value="ECO:0007669"/>
    <property type="project" value="InterPro"/>
</dbReference>
<dbReference type="GO" id="GO:0004888">
    <property type="term" value="F:transmembrane signaling receptor activity"/>
    <property type="evidence" value="ECO:0007669"/>
    <property type="project" value="InterPro"/>
</dbReference>
<dbReference type="InterPro" id="IPR004090">
    <property type="entry name" value="Chemotax_Me-accpt_rcpt"/>
</dbReference>
<dbReference type="PANTHER" id="PTHR32089">
    <property type="entry name" value="METHYL-ACCEPTING CHEMOTAXIS PROTEIN MCPB"/>
    <property type="match status" value="1"/>
</dbReference>
<dbReference type="PRINTS" id="PR00260">
    <property type="entry name" value="CHEMTRNSDUCR"/>
</dbReference>
<evidence type="ECO:0000256" key="1">
    <source>
        <dbReference type="ARBA" id="ARBA00023224"/>
    </source>
</evidence>
<evidence type="ECO:0000256" key="2">
    <source>
        <dbReference type="ARBA" id="ARBA00029447"/>
    </source>
</evidence>
<proteinExistence type="inferred from homology"/>
<keyword evidence="1 3" id="KW-0807">Transducer</keyword>
<feature type="coiled-coil region" evidence="4">
    <location>
        <begin position="23"/>
        <end position="54"/>
    </location>
</feature>
<comment type="similarity">
    <text evidence="2">Belongs to the methyl-accepting chemotaxis (MCP) protein family.</text>
</comment>
<keyword evidence="4" id="KW-0175">Coiled coil</keyword>
<dbReference type="Proteomes" id="UP000298714">
    <property type="component" value="Chromosome"/>
</dbReference>
<dbReference type="PANTHER" id="PTHR32089:SF112">
    <property type="entry name" value="LYSOZYME-LIKE PROTEIN-RELATED"/>
    <property type="match status" value="1"/>
</dbReference>
<evidence type="ECO:0000313" key="6">
    <source>
        <dbReference type="EMBL" id="QCI80422.1"/>
    </source>
</evidence>
<evidence type="ECO:0000256" key="3">
    <source>
        <dbReference type="PROSITE-ProRule" id="PRU00284"/>
    </source>
</evidence>
<accession>A0A4D7CCD2</accession>
<dbReference type="AlphaFoldDB" id="A0A4D7CCD2"/>
<dbReference type="KEGG" id="hgn:E6W36_15575"/>
<feature type="domain" description="Methyl-accepting transducer" evidence="5">
    <location>
        <begin position="84"/>
        <end position="327"/>
    </location>
</feature>
<dbReference type="GO" id="GO:0007165">
    <property type="term" value="P:signal transduction"/>
    <property type="evidence" value="ECO:0007669"/>
    <property type="project" value="UniProtKB-KW"/>
</dbReference>
<dbReference type="GO" id="GO:0006935">
    <property type="term" value="P:chemotaxis"/>
    <property type="evidence" value="ECO:0007669"/>
    <property type="project" value="InterPro"/>
</dbReference>
<protein>
    <recommendedName>
        <fullName evidence="5">Methyl-accepting transducer domain-containing protein</fullName>
    </recommendedName>
</protein>
<name>A0A4D7CCD2_9SPHN</name>
<dbReference type="PROSITE" id="PS50111">
    <property type="entry name" value="CHEMOTAXIS_TRANSDUC_2"/>
    <property type="match status" value="1"/>
</dbReference>
<reference evidence="7" key="1">
    <citation type="submission" date="2019-04" db="EMBL/GenBank/DDBJ databases">
        <title>Complete genome sequence of Sphingomonas sp. W1-2-3.</title>
        <authorList>
            <person name="Im W.T."/>
        </authorList>
    </citation>
    <scope>NUCLEOTIDE SEQUENCE [LARGE SCALE GENOMIC DNA]</scope>
    <source>
        <strain evidence="7">W1-2-3</strain>
    </source>
</reference>
<keyword evidence="7" id="KW-1185">Reference proteome</keyword>
<evidence type="ECO:0000313" key="7">
    <source>
        <dbReference type="Proteomes" id="UP000298714"/>
    </source>
</evidence>